<dbReference type="InterPro" id="IPR004565">
    <property type="entry name" value="OM_lipoprot_LolB"/>
</dbReference>
<evidence type="ECO:0000256" key="6">
    <source>
        <dbReference type="ARBA" id="ARBA00022729"/>
    </source>
</evidence>
<comment type="caution">
    <text evidence="15">The sequence shown here is derived from an EMBL/GenBank/DDBJ whole genome shotgun (WGS) entry which is preliminary data.</text>
</comment>
<keyword evidence="9" id="KW-0564">Palmitate</keyword>
<dbReference type="RefSeq" id="WP_253472503.1">
    <property type="nucleotide sequence ID" value="NZ_JALJXV010000001.1"/>
</dbReference>
<evidence type="ECO:0000256" key="8">
    <source>
        <dbReference type="ARBA" id="ARBA00023136"/>
    </source>
</evidence>
<evidence type="ECO:0000256" key="7">
    <source>
        <dbReference type="ARBA" id="ARBA00022927"/>
    </source>
</evidence>
<dbReference type="HAMAP" id="MF_00233">
    <property type="entry name" value="LolB"/>
    <property type="match status" value="1"/>
</dbReference>
<dbReference type="GO" id="GO:0044874">
    <property type="term" value="P:lipoprotein localization to outer membrane"/>
    <property type="evidence" value="ECO:0007669"/>
    <property type="project" value="UniProtKB-UniRule"/>
</dbReference>
<evidence type="ECO:0000256" key="13">
    <source>
        <dbReference type="HAMAP-Rule" id="MF_00233"/>
    </source>
</evidence>
<dbReference type="GO" id="GO:0015031">
    <property type="term" value="P:protein transport"/>
    <property type="evidence" value="ECO:0007669"/>
    <property type="project" value="UniProtKB-KW"/>
</dbReference>
<keyword evidence="5 13" id="KW-0813">Transport</keyword>
<keyword evidence="6 14" id="KW-0732">Signal</keyword>
<sequence>MSLTDLHRYLSRVLLLCLAVALLAACAARPPITDETPEALFQQRLAMLEELRGWEAQGRIGLRTQDDNVALSLDWFEQGEDNWRLNLRGPLASGSLRLEGDGDGVTLRTSDGVRDSADAAQALLNRHTGYDFPVDILRDWLVGRPSRDHDAEVELDEIGRPESIRQAGWQVDYSAYRGMDLLDMPTRMDVSGPGLRVRIVISEWSLQYE</sequence>
<evidence type="ECO:0000256" key="12">
    <source>
        <dbReference type="ARBA" id="ARBA00023288"/>
    </source>
</evidence>
<comment type="similarity">
    <text evidence="2 13">Belongs to the LolB family.</text>
</comment>
<evidence type="ECO:0000256" key="1">
    <source>
        <dbReference type="ARBA" id="ARBA00004459"/>
    </source>
</evidence>
<proteinExistence type="inferred from homology"/>
<feature type="signal peptide" evidence="14">
    <location>
        <begin position="1"/>
        <end position="27"/>
    </location>
</feature>
<keyword evidence="10 13" id="KW-0143">Chaperone</keyword>
<evidence type="ECO:0000256" key="4">
    <source>
        <dbReference type="ARBA" id="ARBA00016202"/>
    </source>
</evidence>
<evidence type="ECO:0000313" key="15">
    <source>
        <dbReference type="EMBL" id="MCP1672950.1"/>
    </source>
</evidence>
<protein>
    <recommendedName>
        <fullName evidence="4 13">Outer-membrane lipoprotein LolB</fullName>
    </recommendedName>
</protein>
<dbReference type="Pfam" id="PF03550">
    <property type="entry name" value="LolB"/>
    <property type="match status" value="1"/>
</dbReference>
<keyword evidence="16" id="KW-1185">Reference proteome</keyword>
<dbReference type="Gene3D" id="2.50.20.10">
    <property type="entry name" value="Lipoprotein localisation LolA/LolB/LppX"/>
    <property type="match status" value="1"/>
</dbReference>
<dbReference type="Proteomes" id="UP001205843">
    <property type="component" value="Unassembled WGS sequence"/>
</dbReference>
<gene>
    <name evidence="13" type="primary">lolB</name>
    <name evidence="15" type="ORF">J2T57_000042</name>
</gene>
<keyword evidence="8 13" id="KW-0472">Membrane</keyword>
<comment type="subunit">
    <text evidence="3 13">Monomer.</text>
</comment>
<evidence type="ECO:0000313" key="16">
    <source>
        <dbReference type="Proteomes" id="UP001205843"/>
    </source>
</evidence>
<comment type="subcellular location">
    <subcellularLocation>
        <location evidence="1">Cell outer membrane</location>
        <topology evidence="1">Lipid-anchor</topology>
    </subcellularLocation>
</comment>
<dbReference type="AlphaFoldDB" id="A0AAE3K9R1"/>
<dbReference type="SUPFAM" id="SSF89392">
    <property type="entry name" value="Prokaryotic lipoproteins and lipoprotein localization factors"/>
    <property type="match status" value="1"/>
</dbReference>
<dbReference type="CDD" id="cd16326">
    <property type="entry name" value="LolB"/>
    <property type="match status" value="1"/>
</dbReference>
<keyword evidence="11 13" id="KW-0998">Cell outer membrane</keyword>
<evidence type="ECO:0000256" key="3">
    <source>
        <dbReference type="ARBA" id="ARBA00011245"/>
    </source>
</evidence>
<reference evidence="15" key="1">
    <citation type="submission" date="2022-03" db="EMBL/GenBank/DDBJ databases">
        <title>Genomic Encyclopedia of Type Strains, Phase III (KMG-III): the genomes of soil and plant-associated and newly described type strains.</title>
        <authorList>
            <person name="Whitman W."/>
        </authorList>
    </citation>
    <scope>NUCLEOTIDE SEQUENCE</scope>
    <source>
        <strain evidence="15">ANL 6-2</strain>
    </source>
</reference>
<evidence type="ECO:0000256" key="11">
    <source>
        <dbReference type="ARBA" id="ARBA00023237"/>
    </source>
</evidence>
<feature type="chain" id="PRO_5042115753" description="Outer-membrane lipoprotein LolB" evidence="14">
    <location>
        <begin position="28"/>
        <end position="209"/>
    </location>
</feature>
<comment type="function">
    <text evidence="13">Plays a critical role in the incorporation of lipoproteins in the outer membrane after they are released by the LolA protein.</text>
</comment>
<evidence type="ECO:0000256" key="2">
    <source>
        <dbReference type="ARBA" id="ARBA00009696"/>
    </source>
</evidence>
<organism evidence="15 16">
    <name type="scientific">Natronocella acetinitrilica</name>
    <dbReference type="NCBI Taxonomy" id="414046"/>
    <lineage>
        <taxon>Bacteria</taxon>
        <taxon>Pseudomonadati</taxon>
        <taxon>Pseudomonadota</taxon>
        <taxon>Gammaproteobacteria</taxon>
        <taxon>Chromatiales</taxon>
        <taxon>Ectothiorhodospiraceae</taxon>
        <taxon>Natronocella</taxon>
    </lineage>
</organism>
<evidence type="ECO:0000256" key="14">
    <source>
        <dbReference type="SAM" id="SignalP"/>
    </source>
</evidence>
<name>A0AAE3K9R1_9GAMM</name>
<keyword evidence="12 15" id="KW-0449">Lipoprotein</keyword>
<dbReference type="GO" id="GO:0009279">
    <property type="term" value="C:cell outer membrane"/>
    <property type="evidence" value="ECO:0007669"/>
    <property type="project" value="UniProtKB-SubCell"/>
</dbReference>
<evidence type="ECO:0000256" key="5">
    <source>
        <dbReference type="ARBA" id="ARBA00022448"/>
    </source>
</evidence>
<dbReference type="EMBL" id="JALJXV010000001">
    <property type="protein sequence ID" value="MCP1672950.1"/>
    <property type="molecule type" value="Genomic_DNA"/>
</dbReference>
<accession>A0AAE3K9R1</accession>
<evidence type="ECO:0000256" key="9">
    <source>
        <dbReference type="ARBA" id="ARBA00023139"/>
    </source>
</evidence>
<dbReference type="InterPro" id="IPR029046">
    <property type="entry name" value="LolA/LolB/LppX"/>
</dbReference>
<evidence type="ECO:0000256" key="10">
    <source>
        <dbReference type="ARBA" id="ARBA00023186"/>
    </source>
</evidence>
<keyword evidence="7 13" id="KW-0653">Protein transport</keyword>
<dbReference type="NCBIfam" id="TIGR00548">
    <property type="entry name" value="lolB"/>
    <property type="match status" value="1"/>
</dbReference>